<dbReference type="EMBL" id="QEFC01000301">
    <property type="protein sequence ID" value="KAE9465130.1"/>
    <property type="molecule type" value="Genomic_DNA"/>
</dbReference>
<evidence type="ECO:0000313" key="2">
    <source>
        <dbReference type="EMBL" id="KAE9465130.1"/>
    </source>
</evidence>
<protein>
    <submittedName>
        <fullName evidence="2">Uncharacterized protein</fullName>
    </submittedName>
</protein>
<feature type="non-terminal residue" evidence="2">
    <location>
        <position position="1"/>
    </location>
</feature>
<gene>
    <name evidence="2" type="ORF">C3L33_02958</name>
</gene>
<accession>A0A6A4M4E9</accession>
<keyword evidence="3" id="KW-1185">Reference proteome</keyword>
<evidence type="ECO:0000256" key="1">
    <source>
        <dbReference type="SAM" id="MobiDB-lite"/>
    </source>
</evidence>
<feature type="compositionally biased region" description="Basic and acidic residues" evidence="1">
    <location>
        <begin position="1"/>
        <end position="13"/>
    </location>
</feature>
<name>A0A6A4M4E9_9ERIC</name>
<sequence>MEYCDNRREETIQKKKNKRSAKDDDELPHGKKLGSSDDGFAFSTRRVTRSAYKQQQQHGEGKEQKKPGFDVGEVPEDVFMAIILPCPLDEPASALRPCNKMAKKALAAYNNEKAKDKKAGSQNF</sequence>
<dbReference type="AlphaFoldDB" id="A0A6A4M4E9"/>
<reference evidence="2 3" key="1">
    <citation type="journal article" date="2019" name="Genome Biol. Evol.">
        <title>The Rhododendron genome and chromosomal organization provide insight into shared whole-genome duplications across the heath family (Ericaceae).</title>
        <authorList>
            <person name="Soza V.L."/>
            <person name="Lindsley D."/>
            <person name="Waalkes A."/>
            <person name="Ramage E."/>
            <person name="Patwardhan R.P."/>
            <person name="Burton J.N."/>
            <person name="Adey A."/>
            <person name="Kumar A."/>
            <person name="Qiu R."/>
            <person name="Shendure J."/>
            <person name="Hall B."/>
        </authorList>
    </citation>
    <scope>NUCLEOTIDE SEQUENCE [LARGE SCALE GENOMIC DNA]</scope>
    <source>
        <strain evidence="2">RSF 1966-606</strain>
    </source>
</reference>
<comment type="caution">
    <text evidence="2">The sequence shown here is derived from an EMBL/GenBank/DDBJ whole genome shotgun (WGS) entry which is preliminary data.</text>
</comment>
<dbReference type="Proteomes" id="UP000428333">
    <property type="component" value="Linkage Group LG02"/>
</dbReference>
<proteinExistence type="predicted"/>
<feature type="compositionally biased region" description="Basic and acidic residues" evidence="1">
    <location>
        <begin position="59"/>
        <end position="68"/>
    </location>
</feature>
<dbReference type="OrthoDB" id="10303925at2759"/>
<feature type="region of interest" description="Disordered" evidence="1">
    <location>
        <begin position="1"/>
        <end position="71"/>
    </location>
</feature>
<organism evidence="2 3">
    <name type="scientific">Rhododendron williamsianum</name>
    <dbReference type="NCBI Taxonomy" id="262921"/>
    <lineage>
        <taxon>Eukaryota</taxon>
        <taxon>Viridiplantae</taxon>
        <taxon>Streptophyta</taxon>
        <taxon>Embryophyta</taxon>
        <taxon>Tracheophyta</taxon>
        <taxon>Spermatophyta</taxon>
        <taxon>Magnoliopsida</taxon>
        <taxon>eudicotyledons</taxon>
        <taxon>Gunneridae</taxon>
        <taxon>Pentapetalae</taxon>
        <taxon>asterids</taxon>
        <taxon>Ericales</taxon>
        <taxon>Ericaceae</taxon>
        <taxon>Ericoideae</taxon>
        <taxon>Rhodoreae</taxon>
        <taxon>Rhododendron</taxon>
    </lineage>
</organism>
<evidence type="ECO:0000313" key="3">
    <source>
        <dbReference type="Proteomes" id="UP000428333"/>
    </source>
</evidence>